<dbReference type="PANTHER" id="PTHR44846">
    <property type="entry name" value="MANNOSYL-D-GLYCERATE TRANSPORT/METABOLISM SYSTEM REPRESSOR MNGR-RELATED"/>
    <property type="match status" value="1"/>
</dbReference>
<keyword evidence="3" id="KW-0804">Transcription</keyword>
<dbReference type="PRINTS" id="PR00035">
    <property type="entry name" value="HTHGNTR"/>
</dbReference>
<keyword evidence="2" id="KW-0238">DNA-binding</keyword>
<evidence type="ECO:0000256" key="1">
    <source>
        <dbReference type="ARBA" id="ARBA00023015"/>
    </source>
</evidence>
<evidence type="ECO:0000256" key="3">
    <source>
        <dbReference type="ARBA" id="ARBA00023163"/>
    </source>
</evidence>
<dbReference type="PANTHER" id="PTHR44846:SF1">
    <property type="entry name" value="MANNOSYL-D-GLYCERATE TRANSPORT_METABOLISM SYSTEM REPRESSOR MNGR-RELATED"/>
    <property type="match status" value="1"/>
</dbReference>
<dbReference type="STRING" id="394193.SAMN04489732_112176"/>
<reference evidence="5 6" key="1">
    <citation type="submission" date="2016-10" db="EMBL/GenBank/DDBJ databases">
        <authorList>
            <person name="de Groot N.N."/>
        </authorList>
    </citation>
    <scope>NUCLEOTIDE SEQUENCE [LARGE SCALE GENOMIC DNA]</scope>
    <source>
        <strain evidence="5 6">DSM 44993</strain>
    </source>
</reference>
<accession>A0A1H8YA37</accession>
<dbReference type="Pfam" id="PF00392">
    <property type="entry name" value="GntR"/>
    <property type="match status" value="1"/>
</dbReference>
<dbReference type="Gene3D" id="1.10.10.10">
    <property type="entry name" value="Winged helix-like DNA-binding domain superfamily/Winged helix DNA-binding domain"/>
    <property type="match status" value="1"/>
</dbReference>
<feature type="domain" description="HTH gntR-type" evidence="4">
    <location>
        <begin position="10"/>
        <end position="78"/>
    </location>
</feature>
<dbReference type="GO" id="GO:0003677">
    <property type="term" value="F:DNA binding"/>
    <property type="evidence" value="ECO:0007669"/>
    <property type="project" value="UniProtKB-KW"/>
</dbReference>
<evidence type="ECO:0000259" key="4">
    <source>
        <dbReference type="PROSITE" id="PS50949"/>
    </source>
</evidence>
<dbReference type="SMART" id="SM00866">
    <property type="entry name" value="UTRA"/>
    <property type="match status" value="1"/>
</dbReference>
<dbReference type="Proteomes" id="UP000198582">
    <property type="component" value="Unassembled WGS sequence"/>
</dbReference>
<dbReference type="InterPro" id="IPR000524">
    <property type="entry name" value="Tscrpt_reg_HTH_GntR"/>
</dbReference>
<dbReference type="Pfam" id="PF07702">
    <property type="entry name" value="UTRA"/>
    <property type="match status" value="1"/>
</dbReference>
<dbReference type="CDD" id="cd07377">
    <property type="entry name" value="WHTH_GntR"/>
    <property type="match status" value="1"/>
</dbReference>
<dbReference type="OrthoDB" id="3210131at2"/>
<dbReference type="InterPro" id="IPR050679">
    <property type="entry name" value="Bact_HTH_transcr_reg"/>
</dbReference>
<dbReference type="EMBL" id="FOEF01000012">
    <property type="protein sequence ID" value="SEP48853.1"/>
    <property type="molecule type" value="Genomic_DNA"/>
</dbReference>
<evidence type="ECO:0000313" key="6">
    <source>
        <dbReference type="Proteomes" id="UP000198582"/>
    </source>
</evidence>
<dbReference type="SMART" id="SM00345">
    <property type="entry name" value="HTH_GNTR"/>
    <property type="match status" value="1"/>
</dbReference>
<dbReference type="InterPro" id="IPR028978">
    <property type="entry name" value="Chorismate_lyase_/UTRA_dom_sf"/>
</dbReference>
<gene>
    <name evidence="5" type="ORF">SAMN04489732_112176</name>
</gene>
<dbReference type="GO" id="GO:0003700">
    <property type="term" value="F:DNA-binding transcription factor activity"/>
    <property type="evidence" value="ECO:0007669"/>
    <property type="project" value="InterPro"/>
</dbReference>
<dbReference type="GO" id="GO:0045892">
    <property type="term" value="P:negative regulation of DNA-templated transcription"/>
    <property type="evidence" value="ECO:0007669"/>
    <property type="project" value="TreeGrafter"/>
</dbReference>
<keyword evidence="6" id="KW-1185">Reference proteome</keyword>
<dbReference type="RefSeq" id="WP_091621055.1">
    <property type="nucleotide sequence ID" value="NZ_FOEF01000012.1"/>
</dbReference>
<sequence>MVIKHEKGSPSLYRRIADELKAEISAGTYAPGDALPSESELAQRYDASRGTIRQAFAALRTDGIISSRRGARRVVQGGPRLQDFAALHSFSHWGRAIGAKPSGRVVGLARREATGDERDRLNLPEGARIYHLTRVRLLDGRPVMIERTAYPDRIGALVAGMDLDRESITDRLEELGTTFADAEHTIDAVRATADDARLLGVRAGAPLLRERRRTTDPSGAALEWSEDRYLGDQVAFTVRNSADRNTLSRWHSAPGATTG</sequence>
<dbReference type="PROSITE" id="PS50949">
    <property type="entry name" value="HTH_GNTR"/>
    <property type="match status" value="1"/>
</dbReference>
<dbReference type="InterPro" id="IPR036388">
    <property type="entry name" value="WH-like_DNA-bd_sf"/>
</dbReference>
<dbReference type="InterPro" id="IPR011663">
    <property type="entry name" value="UTRA"/>
</dbReference>
<proteinExistence type="predicted"/>
<keyword evidence="1" id="KW-0805">Transcription regulation</keyword>
<evidence type="ECO:0000256" key="2">
    <source>
        <dbReference type="ARBA" id="ARBA00023125"/>
    </source>
</evidence>
<dbReference type="AlphaFoldDB" id="A0A1H8YA37"/>
<dbReference type="Gene3D" id="3.40.1410.10">
    <property type="entry name" value="Chorismate lyase-like"/>
    <property type="match status" value="1"/>
</dbReference>
<dbReference type="SUPFAM" id="SSF46785">
    <property type="entry name" value="Winged helix' DNA-binding domain"/>
    <property type="match status" value="1"/>
</dbReference>
<organism evidence="5 6">
    <name type="scientific">Amycolatopsis saalfeldensis</name>
    <dbReference type="NCBI Taxonomy" id="394193"/>
    <lineage>
        <taxon>Bacteria</taxon>
        <taxon>Bacillati</taxon>
        <taxon>Actinomycetota</taxon>
        <taxon>Actinomycetes</taxon>
        <taxon>Pseudonocardiales</taxon>
        <taxon>Pseudonocardiaceae</taxon>
        <taxon>Amycolatopsis</taxon>
    </lineage>
</organism>
<protein>
    <submittedName>
        <fullName evidence="5">GntR family transcriptional regulator</fullName>
    </submittedName>
</protein>
<evidence type="ECO:0000313" key="5">
    <source>
        <dbReference type="EMBL" id="SEP48853.1"/>
    </source>
</evidence>
<dbReference type="InterPro" id="IPR036390">
    <property type="entry name" value="WH_DNA-bd_sf"/>
</dbReference>
<dbReference type="SUPFAM" id="SSF64288">
    <property type="entry name" value="Chorismate lyase-like"/>
    <property type="match status" value="1"/>
</dbReference>
<name>A0A1H8YA37_9PSEU</name>